<reference evidence="3" key="1">
    <citation type="journal article" date="2019" name="Int. J. Syst. Evol. Microbiol.">
        <title>The Global Catalogue of Microorganisms (GCM) 10K type strain sequencing project: providing services to taxonomists for standard genome sequencing and annotation.</title>
        <authorList>
            <consortium name="The Broad Institute Genomics Platform"/>
            <consortium name="The Broad Institute Genome Sequencing Center for Infectious Disease"/>
            <person name="Wu L."/>
            <person name="Ma J."/>
        </authorList>
    </citation>
    <scope>NUCLEOTIDE SEQUENCE [LARGE SCALE GENOMIC DNA]</scope>
    <source>
        <strain evidence="3">CCM 8689</strain>
    </source>
</reference>
<sequence length="60" mass="6953">MLNNFTKLSIRADKGELLENYVHNRLYGLYGGDNLHFWRTADGNEVDFIIEETLESGKAY</sequence>
<dbReference type="EMBL" id="JBHSBY010000142">
    <property type="protein sequence ID" value="MFC4198678.1"/>
    <property type="molecule type" value="Genomic_DNA"/>
</dbReference>
<keyword evidence="3" id="KW-1185">Reference proteome</keyword>
<dbReference type="Pfam" id="PF13635">
    <property type="entry name" value="DUF4143"/>
    <property type="match status" value="1"/>
</dbReference>
<proteinExistence type="predicted"/>
<feature type="domain" description="DUF4143" evidence="1">
    <location>
        <begin position="7"/>
        <end position="52"/>
    </location>
</feature>
<evidence type="ECO:0000259" key="1">
    <source>
        <dbReference type="Pfam" id="PF13635"/>
    </source>
</evidence>
<comment type="caution">
    <text evidence="2">The sequence shown here is derived from an EMBL/GenBank/DDBJ whole genome shotgun (WGS) entry which is preliminary data.</text>
</comment>
<dbReference type="RefSeq" id="WP_378962707.1">
    <property type="nucleotide sequence ID" value="NZ_JBHRXC010000016.1"/>
</dbReference>
<evidence type="ECO:0000313" key="2">
    <source>
        <dbReference type="EMBL" id="MFC4198678.1"/>
    </source>
</evidence>
<organism evidence="2 3">
    <name type="scientific">Pedobacter jamesrossensis</name>
    <dbReference type="NCBI Taxonomy" id="1908238"/>
    <lineage>
        <taxon>Bacteria</taxon>
        <taxon>Pseudomonadati</taxon>
        <taxon>Bacteroidota</taxon>
        <taxon>Sphingobacteriia</taxon>
        <taxon>Sphingobacteriales</taxon>
        <taxon>Sphingobacteriaceae</taxon>
        <taxon>Pedobacter</taxon>
    </lineage>
</organism>
<name>A0ABV8NS96_9SPHI</name>
<dbReference type="InterPro" id="IPR025420">
    <property type="entry name" value="DUF4143"/>
</dbReference>
<protein>
    <submittedName>
        <fullName evidence="2">DUF4143 domain-containing protein</fullName>
    </submittedName>
</protein>
<gene>
    <name evidence="2" type="ORF">ACFOUY_18375</name>
</gene>
<accession>A0ABV8NS96</accession>
<evidence type="ECO:0000313" key="3">
    <source>
        <dbReference type="Proteomes" id="UP001595792"/>
    </source>
</evidence>
<dbReference type="Proteomes" id="UP001595792">
    <property type="component" value="Unassembled WGS sequence"/>
</dbReference>